<proteinExistence type="predicted"/>
<dbReference type="Proteomes" id="UP001430848">
    <property type="component" value="Unassembled WGS sequence"/>
</dbReference>
<evidence type="ECO:0000259" key="1">
    <source>
        <dbReference type="Pfam" id="PF24809"/>
    </source>
</evidence>
<feature type="domain" description="DUF7708" evidence="1">
    <location>
        <begin position="2"/>
        <end position="63"/>
    </location>
</feature>
<gene>
    <name evidence="2" type="ORF">SLS63_007027</name>
</gene>
<protein>
    <recommendedName>
        <fullName evidence="1">DUF7708 domain-containing protein</fullName>
    </recommendedName>
</protein>
<accession>A0ABR1P6I7</accession>
<keyword evidence="3" id="KW-1185">Reference proteome</keyword>
<evidence type="ECO:0000313" key="3">
    <source>
        <dbReference type="Proteomes" id="UP001430848"/>
    </source>
</evidence>
<name>A0ABR1P6I7_DIAER</name>
<dbReference type="Pfam" id="PF24809">
    <property type="entry name" value="DUF7708"/>
    <property type="match status" value="1"/>
</dbReference>
<reference evidence="2 3" key="1">
    <citation type="submission" date="2024-02" db="EMBL/GenBank/DDBJ databases">
        <title>De novo assembly and annotation of 12 fungi associated with fruit tree decline syndrome in Ontario, Canada.</title>
        <authorList>
            <person name="Sulman M."/>
            <person name="Ellouze W."/>
            <person name="Ilyukhin E."/>
        </authorList>
    </citation>
    <scope>NUCLEOTIDE SEQUENCE [LARGE SCALE GENOMIC DNA]</scope>
    <source>
        <strain evidence="2 3">M169</strain>
    </source>
</reference>
<dbReference type="EMBL" id="JAKNSF020000037">
    <property type="protein sequence ID" value="KAK7727585.1"/>
    <property type="molecule type" value="Genomic_DNA"/>
</dbReference>
<sequence>MLYAHILRFLVRALKYYEESRLMRAVHTITRPAALRYQDLLSLIRRDTETVRKHAATSSQAEIRAIHDRVAAFSGQLESETKKAQVERLDIHLKLNTLENLVTQVRQTLEFQHTVQASNQVQIRAALSDVQLRQALSMIASQCTIDHKSLFQSALQVVDTRAAFRQISKHNVAAFWTSPKLQHWSKAVTSSTILVSSTYRQSLEIRRCCTEIVKQLLKDGVAVFWVFMSSDRKYPLLETLRSLVYQALSLDYSQHTEQSMSFQLRKYLGANFEKDYMNMLGDLLQHLKHVYIIVNSEAMAPDTAAQCRACLQRLSRLLSDRGCQTVLKIIMTACGSEILRGRPAEGIREGRGKKPKGSEV</sequence>
<comment type="caution">
    <text evidence="2">The sequence shown here is derived from an EMBL/GenBank/DDBJ whole genome shotgun (WGS) entry which is preliminary data.</text>
</comment>
<dbReference type="InterPro" id="IPR056125">
    <property type="entry name" value="DUF7708"/>
</dbReference>
<organism evidence="2 3">
    <name type="scientific">Diaporthe eres</name>
    <name type="common">Phomopsis oblonga</name>
    <dbReference type="NCBI Taxonomy" id="83184"/>
    <lineage>
        <taxon>Eukaryota</taxon>
        <taxon>Fungi</taxon>
        <taxon>Dikarya</taxon>
        <taxon>Ascomycota</taxon>
        <taxon>Pezizomycotina</taxon>
        <taxon>Sordariomycetes</taxon>
        <taxon>Sordariomycetidae</taxon>
        <taxon>Diaporthales</taxon>
        <taxon>Diaporthaceae</taxon>
        <taxon>Diaporthe</taxon>
        <taxon>Diaporthe eres species complex</taxon>
    </lineage>
</organism>
<evidence type="ECO:0000313" key="2">
    <source>
        <dbReference type="EMBL" id="KAK7727585.1"/>
    </source>
</evidence>